<dbReference type="EMBL" id="CP000009">
    <property type="protein sequence ID" value="AAW60389.1"/>
    <property type="molecule type" value="Genomic_DNA"/>
</dbReference>
<reference evidence="2 3" key="1">
    <citation type="journal article" date="2005" name="Nat. Biotechnol.">
        <title>Complete genome sequence of the acetic acid bacterium Gluconobacter oxydans.</title>
        <authorList>
            <person name="Prust C."/>
            <person name="Hoffmeister M."/>
            <person name="Liesegang H."/>
            <person name="Wiezer A."/>
            <person name="Fricke W.F."/>
            <person name="Ehrenreich A."/>
            <person name="Gottschalk G."/>
            <person name="Deppenmeier U."/>
        </authorList>
    </citation>
    <scope>NUCLEOTIDE SEQUENCE [LARGE SCALE GENOMIC DNA]</scope>
    <source>
        <strain evidence="2 3">621H</strain>
    </source>
</reference>
<keyword evidence="3" id="KW-1185">Reference proteome</keyword>
<feature type="compositionally biased region" description="Basic and acidic residues" evidence="1">
    <location>
        <begin position="1"/>
        <end position="11"/>
    </location>
</feature>
<dbReference type="KEGG" id="gox:GOX0611"/>
<evidence type="ECO:0000313" key="3">
    <source>
        <dbReference type="Proteomes" id="UP000006375"/>
    </source>
</evidence>
<dbReference type="Proteomes" id="UP000006375">
    <property type="component" value="Chromosome"/>
</dbReference>
<proteinExistence type="predicted"/>
<feature type="region of interest" description="Disordered" evidence="1">
    <location>
        <begin position="1"/>
        <end position="48"/>
    </location>
</feature>
<protein>
    <submittedName>
        <fullName evidence="2">Uncharacterized protein</fullName>
    </submittedName>
</protein>
<name>Q5FTA7_GLUOX</name>
<evidence type="ECO:0000313" key="2">
    <source>
        <dbReference type="EMBL" id="AAW60389.1"/>
    </source>
</evidence>
<organism evidence="2 3">
    <name type="scientific">Gluconobacter oxydans (strain 621H)</name>
    <name type="common">Gluconobacter suboxydans</name>
    <dbReference type="NCBI Taxonomy" id="290633"/>
    <lineage>
        <taxon>Bacteria</taxon>
        <taxon>Pseudomonadati</taxon>
        <taxon>Pseudomonadota</taxon>
        <taxon>Alphaproteobacteria</taxon>
        <taxon>Acetobacterales</taxon>
        <taxon>Acetobacteraceae</taxon>
        <taxon>Gluconobacter</taxon>
    </lineage>
</organism>
<dbReference type="HOGENOM" id="CLU_3153357_0_0_5"/>
<dbReference type="AlphaFoldDB" id="Q5FTA7"/>
<sequence>MRPERQPHRGAEPLPASRPSESWGTAVPGKGYDPWERGPSAGWAAGDW</sequence>
<gene>
    <name evidence="2" type="ordered locus">GOX0611</name>
</gene>
<accession>Q5FTA7</accession>
<evidence type="ECO:0000256" key="1">
    <source>
        <dbReference type="SAM" id="MobiDB-lite"/>
    </source>
</evidence>